<protein>
    <submittedName>
        <fullName evidence="1">Uncharacterized protein</fullName>
    </submittedName>
</protein>
<proteinExistence type="predicted"/>
<evidence type="ECO:0000313" key="1">
    <source>
        <dbReference type="EMBL" id="BBU69517.1"/>
    </source>
</evidence>
<accession>A0A679HT29</accession>
<evidence type="ECO:0000313" key="2">
    <source>
        <dbReference type="Proteomes" id="UP000463961"/>
    </source>
</evidence>
<dbReference type="Proteomes" id="UP000463961">
    <property type="component" value="Chromosome"/>
</dbReference>
<organism evidence="1 2">
    <name type="scientific">Fluviibacter phosphoraccumulans</name>
    <dbReference type="NCBI Taxonomy" id="1751046"/>
    <lineage>
        <taxon>Bacteria</taxon>
        <taxon>Pseudomonadati</taxon>
        <taxon>Pseudomonadota</taxon>
        <taxon>Betaproteobacteria</taxon>
        <taxon>Rhodocyclales</taxon>
        <taxon>Fluviibacteraceae</taxon>
        <taxon>Fluviibacter</taxon>
    </lineage>
</organism>
<gene>
    <name evidence="1" type="ORF">ICHIAU1_18000</name>
</gene>
<name>A0A679HT29_9RHOO</name>
<sequence length="76" mass="9076">MVLWKAFFFATDNYQVREEFKLNRSDVGWYQIRNALKRRNESGDYIPVDFTSFESAYQALGEKLRPLVYELGFLRA</sequence>
<dbReference type="EMBL" id="AP022345">
    <property type="protein sequence ID" value="BBU69517.1"/>
    <property type="molecule type" value="Genomic_DNA"/>
</dbReference>
<reference evidence="2" key="1">
    <citation type="submission" date="2020-01" db="EMBL/GenBank/DDBJ databases">
        <title>Phosphoaccumulans saitamaens gen. nov., sp. nov., a polyphosphate accumulating bacterium isolated from surface river water.</title>
        <authorList>
            <person name="Watanabe K."/>
            <person name="Suda W."/>
        </authorList>
    </citation>
    <scope>NUCLEOTIDE SEQUENCE [LARGE SCALE GENOMIC DNA]</scope>
    <source>
        <strain evidence="2">ICHIAU1</strain>
    </source>
</reference>
<keyword evidence="2" id="KW-1185">Reference proteome</keyword>
<dbReference type="AlphaFoldDB" id="A0A679HT29"/>